<dbReference type="Gene3D" id="3.90.75.20">
    <property type="match status" value="2"/>
</dbReference>
<keyword evidence="1" id="KW-0540">Nuclease</keyword>
<keyword evidence="1" id="KW-0255">Endonuclease</keyword>
<sequence length="418" mass="47652">MVTQCIGITKQNKQCLKIVKKGNRCYLHPENSKGILYPTEEPVVEFKESKCPMPDCDKLEVWRWFNIEGFSRYMCSNHGGVYNVMTKKFLKGSPNAHGYIVFGLTKDGGKDSNIKSHTIIGSLFYGLKLGRDEINITMDHINKIRKHNYACNLRLATKSEQNRNRNHLTNNKGKIVFKLSSDGKILQEYMSVKLAAVNSDANVCCETMIKHCRSGNTLRGFQYRYKTKEDMKGHTWKSSTKLYPYIQPPFEISDKGWIYKSSGILTNGSKNGLYLVIGIFNNKKGKKVTLYIHSLMWTIFNNRLVPEGYELSHEDGKGTHNWLSNIKLRTHGGPNGNMMITVKNRQHKTAIQIRKLFHDGTYIDYLSISLAAKANKHVQGASRSNIMRALQRENKVAGLCKCGKKLTWKIIKNSNVNS</sequence>
<keyword evidence="1" id="KW-0378">Hydrolase</keyword>
<organism evidence="1">
    <name type="scientific">Pithovirus LCPAC403</name>
    <dbReference type="NCBI Taxonomy" id="2506596"/>
    <lineage>
        <taxon>Viruses</taxon>
        <taxon>Pithoviruses</taxon>
    </lineage>
</organism>
<dbReference type="GO" id="GO:0004519">
    <property type="term" value="F:endonuclease activity"/>
    <property type="evidence" value="ECO:0007669"/>
    <property type="project" value="UniProtKB-KW"/>
</dbReference>
<dbReference type="InterPro" id="IPR044925">
    <property type="entry name" value="His-Me_finger_sf"/>
</dbReference>
<protein>
    <submittedName>
        <fullName evidence="1">HNH endonuclease</fullName>
    </submittedName>
</protein>
<proteinExistence type="predicted"/>
<evidence type="ECO:0000313" key="1">
    <source>
        <dbReference type="EMBL" id="QBK92929.1"/>
    </source>
</evidence>
<dbReference type="EMBL" id="MK500588">
    <property type="protein sequence ID" value="QBK92929.1"/>
    <property type="molecule type" value="Genomic_DNA"/>
</dbReference>
<reference evidence="1" key="1">
    <citation type="journal article" date="2019" name="MBio">
        <title>Virus Genomes from Deep Sea Sediments Expand the Ocean Megavirome and Support Independent Origins of Viral Gigantism.</title>
        <authorList>
            <person name="Backstrom D."/>
            <person name="Yutin N."/>
            <person name="Jorgensen S.L."/>
            <person name="Dharamshi J."/>
            <person name="Homa F."/>
            <person name="Zaremba-Niedwiedzka K."/>
            <person name="Spang A."/>
            <person name="Wolf Y.I."/>
            <person name="Koonin E.V."/>
            <person name="Ettema T.J."/>
        </authorList>
    </citation>
    <scope>NUCLEOTIDE SEQUENCE</scope>
</reference>
<dbReference type="SUPFAM" id="SSF54060">
    <property type="entry name" value="His-Me finger endonucleases"/>
    <property type="match status" value="2"/>
</dbReference>
<gene>
    <name evidence="1" type="ORF">LCPAC403_00630</name>
</gene>
<accession>A0A481ZCZ0</accession>
<name>A0A481ZCZ0_9VIRU</name>